<organism evidence="2 3">
    <name type="scientific">Dyadobacter flavalbus</name>
    <dbReference type="NCBI Taxonomy" id="2579942"/>
    <lineage>
        <taxon>Bacteria</taxon>
        <taxon>Pseudomonadati</taxon>
        <taxon>Bacteroidota</taxon>
        <taxon>Cytophagia</taxon>
        <taxon>Cytophagales</taxon>
        <taxon>Spirosomataceae</taxon>
        <taxon>Dyadobacter</taxon>
    </lineage>
</organism>
<dbReference type="OrthoDB" id="1228710at2"/>
<gene>
    <name evidence="2" type="ORF">FEM33_23925</name>
</gene>
<dbReference type="InterPro" id="IPR007497">
    <property type="entry name" value="SIMPL/DUF541"/>
</dbReference>
<evidence type="ECO:0000313" key="3">
    <source>
        <dbReference type="Proteomes" id="UP000323994"/>
    </source>
</evidence>
<accession>A0A5M8QED8</accession>
<keyword evidence="3" id="KW-1185">Reference proteome</keyword>
<dbReference type="Gene3D" id="3.30.70.2970">
    <property type="entry name" value="Protein of unknown function (DUF541), domain 2"/>
    <property type="match status" value="1"/>
</dbReference>
<evidence type="ECO:0000313" key="2">
    <source>
        <dbReference type="EMBL" id="KAA6432762.1"/>
    </source>
</evidence>
<protein>
    <submittedName>
        <fullName evidence="2">DUF541 domain-containing protein</fullName>
    </submittedName>
</protein>
<dbReference type="Pfam" id="PF04402">
    <property type="entry name" value="SIMPL"/>
    <property type="match status" value="1"/>
</dbReference>
<sequence>MLKFSLYDNEHGMKKLLLSILLALHFCVFQLHAQVSGNNDYNAGSRARANNQYNSQQVLTYAAANPLDRPIVLNDKEIVVTVNGLFNVIPEDFVATFHIVQTAETAETADQLLNERIKKFRQKFLETGGDATNFHVDMISFVPKYEVETENKLFSKTYNEIPAGFELQKNISIRYRHSAVLDELITAAASAEIYDLVKVDCSVQQTRSLIDSLRRQCLREIRIRSQSFEITGLKMDTLKKTISENLITVYPQTRYFTYQAYSRPSQHFARKKTAAPAYNEMAKTTSSYYSQLDYDRYDLIINPLVLEPVIQISCSVAVKYFLHAETKPANDCFLLTPAGELKKFNLK</sequence>
<evidence type="ECO:0000256" key="1">
    <source>
        <dbReference type="SAM" id="SignalP"/>
    </source>
</evidence>
<proteinExistence type="predicted"/>
<dbReference type="RefSeq" id="WP_139014492.1">
    <property type="nucleotide sequence ID" value="NZ_VBSN01000071.1"/>
</dbReference>
<dbReference type="Proteomes" id="UP000323994">
    <property type="component" value="Unassembled WGS sequence"/>
</dbReference>
<feature type="chain" id="PRO_5024367347" evidence="1">
    <location>
        <begin position="34"/>
        <end position="347"/>
    </location>
</feature>
<keyword evidence="1" id="KW-0732">Signal</keyword>
<feature type="signal peptide" evidence="1">
    <location>
        <begin position="1"/>
        <end position="33"/>
    </location>
</feature>
<dbReference type="EMBL" id="VBSN01000071">
    <property type="protein sequence ID" value="KAA6432762.1"/>
    <property type="molecule type" value="Genomic_DNA"/>
</dbReference>
<name>A0A5M8QED8_9BACT</name>
<comment type="caution">
    <text evidence="2">The sequence shown here is derived from an EMBL/GenBank/DDBJ whole genome shotgun (WGS) entry which is preliminary data.</text>
</comment>
<dbReference type="AlphaFoldDB" id="A0A5M8QED8"/>
<reference evidence="2 3" key="1">
    <citation type="submission" date="2019-05" db="EMBL/GenBank/DDBJ databases">
        <authorList>
            <person name="Qu J.-H."/>
        </authorList>
    </citation>
    <scope>NUCLEOTIDE SEQUENCE [LARGE SCALE GENOMIC DNA]</scope>
    <source>
        <strain evidence="2 3">NS28</strain>
    </source>
</reference>